<feature type="chain" id="PRO_5016395580" evidence="2">
    <location>
        <begin position="20"/>
        <end position="389"/>
    </location>
</feature>
<organism evidence="3 4">
    <name type="scientific">Pseudomicrostroma glucosiphilum</name>
    <dbReference type="NCBI Taxonomy" id="1684307"/>
    <lineage>
        <taxon>Eukaryota</taxon>
        <taxon>Fungi</taxon>
        <taxon>Dikarya</taxon>
        <taxon>Basidiomycota</taxon>
        <taxon>Ustilaginomycotina</taxon>
        <taxon>Exobasidiomycetes</taxon>
        <taxon>Microstromatales</taxon>
        <taxon>Microstromatales incertae sedis</taxon>
        <taxon>Pseudomicrostroma</taxon>
    </lineage>
</organism>
<reference evidence="3 4" key="1">
    <citation type="journal article" date="2018" name="Mol. Biol. Evol.">
        <title>Broad Genomic Sampling Reveals a Smut Pathogenic Ancestry of the Fungal Clade Ustilaginomycotina.</title>
        <authorList>
            <person name="Kijpornyongpan T."/>
            <person name="Mondo S.J."/>
            <person name="Barry K."/>
            <person name="Sandor L."/>
            <person name="Lee J."/>
            <person name="Lipzen A."/>
            <person name="Pangilinan J."/>
            <person name="LaButti K."/>
            <person name="Hainaut M."/>
            <person name="Henrissat B."/>
            <person name="Grigoriev I.V."/>
            <person name="Spatafora J.W."/>
            <person name="Aime M.C."/>
        </authorList>
    </citation>
    <scope>NUCLEOTIDE SEQUENCE [LARGE SCALE GENOMIC DNA]</scope>
    <source>
        <strain evidence="3 4">MCA 4718</strain>
    </source>
</reference>
<feature type="region of interest" description="Disordered" evidence="1">
    <location>
        <begin position="41"/>
        <end position="61"/>
    </location>
</feature>
<evidence type="ECO:0000256" key="1">
    <source>
        <dbReference type="SAM" id="MobiDB-lite"/>
    </source>
</evidence>
<protein>
    <submittedName>
        <fullName evidence="3">Uncharacterized protein</fullName>
    </submittedName>
</protein>
<accession>A0A316UI82</accession>
<evidence type="ECO:0000256" key="2">
    <source>
        <dbReference type="SAM" id="SignalP"/>
    </source>
</evidence>
<dbReference type="STRING" id="1684307.A0A316UI82"/>
<evidence type="ECO:0000313" key="4">
    <source>
        <dbReference type="Proteomes" id="UP000245942"/>
    </source>
</evidence>
<dbReference type="EMBL" id="KZ819322">
    <property type="protein sequence ID" value="PWN22895.1"/>
    <property type="molecule type" value="Genomic_DNA"/>
</dbReference>
<evidence type="ECO:0000313" key="3">
    <source>
        <dbReference type="EMBL" id="PWN22895.1"/>
    </source>
</evidence>
<keyword evidence="4" id="KW-1185">Reference proteome</keyword>
<name>A0A316UI82_9BASI</name>
<dbReference type="RefSeq" id="XP_025350055.1">
    <property type="nucleotide sequence ID" value="XM_025489013.1"/>
</dbReference>
<dbReference type="OrthoDB" id="2564904at2759"/>
<dbReference type="GeneID" id="37010747"/>
<proteinExistence type="predicted"/>
<gene>
    <name evidence="3" type="ORF">BCV69DRAFT_100460</name>
</gene>
<feature type="region of interest" description="Disordered" evidence="1">
    <location>
        <begin position="301"/>
        <end position="323"/>
    </location>
</feature>
<feature type="signal peptide" evidence="2">
    <location>
        <begin position="1"/>
        <end position="19"/>
    </location>
</feature>
<keyword evidence="2" id="KW-0732">Signal</keyword>
<feature type="compositionally biased region" description="Polar residues" evidence="1">
    <location>
        <begin position="49"/>
        <end position="61"/>
    </location>
</feature>
<dbReference type="AlphaFoldDB" id="A0A316UI82"/>
<sequence>MRVTQTLPLFLAGAATVLAQEAVTAESFNAAQDRYFNKTWDPTKDLPDKSQNNQIGTNKCGTDSSDTSMCQNLFINSATDFCLYSNPSPGIISDHEAEGVSYCTKSGRGTRTIPAGTITSATFVKTPSYVQVTGLGDFTRINVQAGDDGGEYDFGAASGEGNPKGNLVFSCSDKKCTQRHRWMLFLSDKQYCLRACEDGPNSEAMCRHTYDRLGCEWNMPGDYIEGHFQNCESDDAPDVMFHDGKQYVQGDGPLDDSTVPPAHPAPALRNCVPVKEADLYGHLTGDVFGGTKGLKVAPGAGDAAKGGALPSNATTKGDLPAKNGTTIGTPVLDAGSMNSTANGTVADSPSTAGNQTISANSVIGIEASYRIGLGLLASFSALLAGCVLL</sequence>
<dbReference type="Proteomes" id="UP000245942">
    <property type="component" value="Unassembled WGS sequence"/>
</dbReference>